<dbReference type="GO" id="GO:0070098">
    <property type="term" value="P:chemokine-mediated signaling pathway"/>
    <property type="evidence" value="ECO:0007669"/>
    <property type="project" value="TreeGrafter"/>
</dbReference>
<dbReference type="EMBL" id="VXAP01000025">
    <property type="protein sequence ID" value="NXL27954.1"/>
    <property type="molecule type" value="Genomic_DNA"/>
</dbReference>
<evidence type="ECO:0000256" key="2">
    <source>
        <dbReference type="ARBA" id="ARBA00022500"/>
    </source>
</evidence>
<dbReference type="FunFam" id="2.40.50.40:FF:000002">
    <property type="entry name" value="C-C motif chemokine"/>
    <property type="match status" value="1"/>
</dbReference>
<gene>
    <name evidence="6" type="primary">Ccl3_0</name>
    <name evidence="6" type="ORF">GLABRA_R01899</name>
</gene>
<feature type="non-terminal residue" evidence="6">
    <location>
        <position position="1"/>
    </location>
</feature>
<dbReference type="SUPFAM" id="SSF54117">
    <property type="entry name" value="Interleukin 8-like chemokines"/>
    <property type="match status" value="1"/>
</dbReference>
<dbReference type="GO" id="GO:0048245">
    <property type="term" value="P:eosinophil chemotaxis"/>
    <property type="evidence" value="ECO:0007669"/>
    <property type="project" value="TreeGrafter"/>
</dbReference>
<keyword evidence="3" id="KW-0202">Cytokine</keyword>
<dbReference type="InterPro" id="IPR001811">
    <property type="entry name" value="Chemokine_IL8-like_dom"/>
</dbReference>
<dbReference type="GO" id="GO:0006954">
    <property type="term" value="P:inflammatory response"/>
    <property type="evidence" value="ECO:0007669"/>
    <property type="project" value="TreeGrafter"/>
</dbReference>
<keyword evidence="7" id="KW-1185">Reference proteome</keyword>
<comment type="caution">
    <text evidence="6">The sequence shown here is derived from an EMBL/GenBank/DDBJ whole genome shotgun (WGS) entry which is preliminary data.</text>
</comment>
<comment type="similarity">
    <text evidence="1">Belongs to the intercrine beta (chemokine CC) family.</text>
</comment>
<dbReference type="OrthoDB" id="8934837at2759"/>
<proteinExistence type="inferred from homology"/>
<dbReference type="Gene3D" id="2.40.50.40">
    <property type="match status" value="1"/>
</dbReference>
<dbReference type="GO" id="GO:0008009">
    <property type="term" value="F:chemokine activity"/>
    <property type="evidence" value="ECO:0007669"/>
    <property type="project" value="InterPro"/>
</dbReference>
<evidence type="ECO:0000256" key="4">
    <source>
        <dbReference type="ARBA" id="ARBA00022729"/>
    </source>
</evidence>
<name>A0A7L0RB43_GLABR</name>
<keyword evidence="4" id="KW-0732">Signal</keyword>
<dbReference type="Pfam" id="PF00048">
    <property type="entry name" value="IL8"/>
    <property type="match status" value="1"/>
</dbReference>
<sequence length="63" mass="6940">TSCCISYVSRSIPRGIISSAYMTSNTCSLPGVILVTKKGIRLCAHPKAPWVQAYLKHFQTLKN</sequence>
<dbReference type="PANTHER" id="PTHR12015">
    <property type="entry name" value="SMALL INDUCIBLE CYTOKINE A"/>
    <property type="match status" value="1"/>
</dbReference>
<dbReference type="GO" id="GO:0005615">
    <property type="term" value="C:extracellular space"/>
    <property type="evidence" value="ECO:0007669"/>
    <property type="project" value="UniProtKB-KW"/>
</dbReference>
<evidence type="ECO:0000259" key="5">
    <source>
        <dbReference type="SMART" id="SM00199"/>
    </source>
</evidence>
<dbReference type="GO" id="GO:0048020">
    <property type="term" value="F:CCR chemokine receptor binding"/>
    <property type="evidence" value="ECO:0007669"/>
    <property type="project" value="TreeGrafter"/>
</dbReference>
<evidence type="ECO:0000313" key="6">
    <source>
        <dbReference type="EMBL" id="NXL27954.1"/>
    </source>
</evidence>
<dbReference type="AlphaFoldDB" id="A0A7L0RB43"/>
<keyword evidence="2" id="KW-0145">Chemotaxis</keyword>
<dbReference type="Proteomes" id="UP000591073">
    <property type="component" value="Unassembled WGS sequence"/>
</dbReference>
<dbReference type="GO" id="GO:0030335">
    <property type="term" value="P:positive regulation of cell migration"/>
    <property type="evidence" value="ECO:0007669"/>
    <property type="project" value="TreeGrafter"/>
</dbReference>
<dbReference type="InterPro" id="IPR039809">
    <property type="entry name" value="Chemokine_b/g/d"/>
</dbReference>
<dbReference type="PANTHER" id="PTHR12015:SF103">
    <property type="entry name" value="C-C MOTIF CHEMOKINE 4-RELATED"/>
    <property type="match status" value="1"/>
</dbReference>
<reference evidence="6 7" key="1">
    <citation type="submission" date="2019-09" db="EMBL/GenBank/DDBJ databases">
        <title>Bird 10,000 Genomes (B10K) Project - Family phase.</title>
        <authorList>
            <person name="Zhang G."/>
        </authorList>
    </citation>
    <scope>NUCLEOTIDE SEQUENCE [LARGE SCALE GENOMIC DNA]</scope>
    <source>
        <strain evidence="6">B10K-DU-008-63</strain>
    </source>
</reference>
<evidence type="ECO:0000256" key="1">
    <source>
        <dbReference type="ARBA" id="ARBA00010868"/>
    </source>
</evidence>
<feature type="domain" description="Chemokine interleukin-8-like" evidence="5">
    <location>
        <begin position="1"/>
        <end position="58"/>
    </location>
</feature>
<organism evidence="6 7">
    <name type="scientific">Glaucidium brasilianum</name>
    <name type="common">Ferruginous pygmy-owl</name>
    <dbReference type="NCBI Taxonomy" id="78217"/>
    <lineage>
        <taxon>Eukaryota</taxon>
        <taxon>Metazoa</taxon>
        <taxon>Chordata</taxon>
        <taxon>Craniata</taxon>
        <taxon>Vertebrata</taxon>
        <taxon>Euteleostomi</taxon>
        <taxon>Archelosauria</taxon>
        <taxon>Archosauria</taxon>
        <taxon>Dinosauria</taxon>
        <taxon>Saurischia</taxon>
        <taxon>Theropoda</taxon>
        <taxon>Coelurosauria</taxon>
        <taxon>Aves</taxon>
        <taxon>Neognathae</taxon>
        <taxon>Neoaves</taxon>
        <taxon>Telluraves</taxon>
        <taxon>Strigiformes</taxon>
        <taxon>Strigidae</taxon>
        <taxon>Glaucidium</taxon>
    </lineage>
</organism>
<dbReference type="GO" id="GO:0061844">
    <property type="term" value="P:antimicrobial humoral immune response mediated by antimicrobial peptide"/>
    <property type="evidence" value="ECO:0007669"/>
    <property type="project" value="TreeGrafter"/>
</dbReference>
<dbReference type="CDD" id="cd00272">
    <property type="entry name" value="Chemokine_CC"/>
    <property type="match status" value="1"/>
</dbReference>
<evidence type="ECO:0000313" key="7">
    <source>
        <dbReference type="Proteomes" id="UP000591073"/>
    </source>
</evidence>
<evidence type="ECO:0000256" key="3">
    <source>
        <dbReference type="ARBA" id="ARBA00022514"/>
    </source>
</evidence>
<dbReference type="InterPro" id="IPR036048">
    <property type="entry name" value="Interleukin_8-like_sf"/>
</dbReference>
<feature type="non-terminal residue" evidence="6">
    <location>
        <position position="63"/>
    </location>
</feature>
<accession>A0A7L0RB43</accession>
<dbReference type="SMART" id="SM00199">
    <property type="entry name" value="SCY"/>
    <property type="match status" value="1"/>
</dbReference>
<protein>
    <submittedName>
        <fullName evidence="6">CCL3 protein</fullName>
    </submittedName>
</protein>